<protein>
    <submittedName>
        <fullName evidence="1">Uncharacterized protein</fullName>
    </submittedName>
</protein>
<name>A0ABM7QWB8_LATCU</name>
<sequence>MTDLYIATPTQADYDALMRLAEAAGYEWYRGKKPTALNFYNEYVENGGQVVHFGVESKALMHCDREYFGKMGATIETIPNLANIKAIWKVSRENRDAFTMKHRLPPHYKSARKLYVICDEYSETYTTEENEIYKSLAVEYKPKESEVMPEKVKLPKGICAYLDRLLMEHPGFKAQYPFVAVGVLREKRSEPSTDELQNEFAAAYVNLKSDNQWKLIDALRYGYEAEPEPRWGIKAGHSYLYEPNDKSFGPDEEPFAYDLREQAEEVVARLGFGEVVDLNKEGKDDDSTE</sequence>
<evidence type="ECO:0000313" key="1">
    <source>
        <dbReference type="EMBL" id="BCX31307.1"/>
    </source>
</evidence>
<accession>A0ABM7QWB8</accession>
<reference evidence="1 2" key="1">
    <citation type="submission" date="2021-05" db="EMBL/GenBank/DDBJ databases">
        <title>Complete Genome Sequence of Latilactobacillus sp. Strain WDN19, a High D-Aspartate-producing Lactic Acid Bacterium Isolated from a Japanese Pickle.</title>
        <authorList>
            <person name="Kajitani K."/>
            <person name="Takahashi S."/>
        </authorList>
    </citation>
    <scope>NUCLEOTIDE SEQUENCE [LARGE SCALE GENOMIC DNA]</scope>
    <source>
        <strain evidence="1 2">WDN19</strain>
    </source>
</reference>
<dbReference type="Proteomes" id="UP000825100">
    <property type="component" value="Chromosome"/>
</dbReference>
<proteinExistence type="predicted"/>
<organism evidence="1 2">
    <name type="scientific">Latilactobacillus curvatus</name>
    <name type="common">Lactobacillus curvatus</name>
    <dbReference type="NCBI Taxonomy" id="28038"/>
    <lineage>
        <taxon>Bacteria</taxon>
        <taxon>Bacillati</taxon>
        <taxon>Bacillota</taxon>
        <taxon>Bacilli</taxon>
        <taxon>Lactobacillales</taxon>
        <taxon>Lactobacillaceae</taxon>
        <taxon>Latilactobacillus</taxon>
    </lineage>
</organism>
<evidence type="ECO:0000313" key="2">
    <source>
        <dbReference type="Proteomes" id="UP000825100"/>
    </source>
</evidence>
<gene>
    <name evidence="1" type="ORF">LTWDN19_18740</name>
</gene>
<dbReference type="EMBL" id="AP024685">
    <property type="protein sequence ID" value="BCX31307.1"/>
    <property type="molecule type" value="Genomic_DNA"/>
</dbReference>
<dbReference type="RefSeq" id="WP_221276428.1">
    <property type="nucleotide sequence ID" value="NZ_AP024685.1"/>
</dbReference>
<keyword evidence="2" id="KW-1185">Reference proteome</keyword>